<dbReference type="SMR" id="A0A0R0HVD0"/>
<dbReference type="InterPro" id="IPR015655">
    <property type="entry name" value="PP2C"/>
</dbReference>
<gene>
    <name evidence="3" type="primary">LOC100785227</name>
    <name evidence="2" type="ORF">GLYMA_10G182400</name>
</gene>
<reference evidence="2 3" key="1">
    <citation type="journal article" date="2010" name="Nature">
        <title>Genome sequence of the palaeopolyploid soybean.</title>
        <authorList>
            <person name="Schmutz J."/>
            <person name="Cannon S.B."/>
            <person name="Schlueter J."/>
            <person name="Ma J."/>
            <person name="Mitros T."/>
            <person name="Nelson W."/>
            <person name="Hyten D.L."/>
            <person name="Song Q."/>
            <person name="Thelen J.J."/>
            <person name="Cheng J."/>
            <person name="Xu D."/>
            <person name="Hellsten U."/>
            <person name="May G.D."/>
            <person name="Yu Y."/>
            <person name="Sakurai T."/>
            <person name="Umezawa T."/>
            <person name="Bhattacharyya M.K."/>
            <person name="Sandhu D."/>
            <person name="Valliyodan B."/>
            <person name="Lindquist E."/>
            <person name="Peto M."/>
            <person name="Grant D."/>
            <person name="Shu S."/>
            <person name="Goodstein D."/>
            <person name="Barry K."/>
            <person name="Futrell-Griggs M."/>
            <person name="Abernathy B."/>
            <person name="Du J."/>
            <person name="Tian Z."/>
            <person name="Zhu L."/>
            <person name="Gill N."/>
            <person name="Joshi T."/>
            <person name="Libault M."/>
            <person name="Sethuraman A."/>
            <person name="Zhang X.-C."/>
            <person name="Shinozaki K."/>
            <person name="Nguyen H.T."/>
            <person name="Wing R.A."/>
            <person name="Cregan P."/>
            <person name="Specht J."/>
            <person name="Grimwood J."/>
            <person name="Rokhsar D."/>
            <person name="Stacey G."/>
            <person name="Shoemaker R.C."/>
            <person name="Jackson S.A."/>
        </authorList>
    </citation>
    <scope>NUCLEOTIDE SEQUENCE</scope>
    <source>
        <strain evidence="3">cv. Williams 82</strain>
        <tissue evidence="2">Callus</tissue>
    </source>
</reference>
<evidence type="ECO:0000313" key="4">
    <source>
        <dbReference type="Proteomes" id="UP000008827"/>
    </source>
</evidence>
<dbReference type="KEGG" id="gmx:100785227"/>
<reference evidence="2" key="3">
    <citation type="submission" date="2018-07" db="EMBL/GenBank/DDBJ databases">
        <title>WGS assembly of Glycine max.</title>
        <authorList>
            <person name="Schmutz J."/>
            <person name="Cannon S."/>
            <person name="Schlueter J."/>
            <person name="Ma J."/>
            <person name="Mitros T."/>
            <person name="Nelson W."/>
            <person name="Hyten D."/>
            <person name="Song Q."/>
            <person name="Thelen J."/>
            <person name="Cheng J."/>
            <person name="Xu D."/>
            <person name="Hellsten U."/>
            <person name="May G."/>
            <person name="Yu Y."/>
            <person name="Sakurai T."/>
            <person name="Umezawa T."/>
            <person name="Bhattacharyya M."/>
            <person name="Sandhu D."/>
            <person name="Valliyodan B."/>
            <person name="Lindquist E."/>
            <person name="Peto M."/>
            <person name="Grant D."/>
            <person name="Shu S."/>
            <person name="Goodstein D."/>
            <person name="Barry K."/>
            <person name="Futrell-Griggs M."/>
            <person name="Abernathy B."/>
            <person name="Du J."/>
            <person name="Tian Z."/>
            <person name="Zhu L."/>
            <person name="Gill N."/>
            <person name="Joshi T."/>
            <person name="Libault M."/>
            <person name="Sethuraman A."/>
            <person name="Zhang X."/>
            <person name="Shinozaki K."/>
            <person name="Nguyen H."/>
            <person name="Wing R."/>
            <person name="Cregan P."/>
            <person name="Specht J."/>
            <person name="Grimwood J."/>
            <person name="Rokhsar D."/>
            <person name="Stacey G."/>
            <person name="Shoemaker R."/>
            <person name="Jackson S."/>
        </authorList>
    </citation>
    <scope>NUCLEOTIDE SEQUENCE</scope>
    <source>
        <tissue evidence="2">Callus</tissue>
    </source>
</reference>
<dbReference type="Gramene" id="KRH34417">
    <property type="protein sequence ID" value="KRH34417"/>
    <property type="gene ID" value="GLYMA_10G182400"/>
</dbReference>
<dbReference type="EnsemblPlants" id="KRH34418">
    <property type="protein sequence ID" value="KRH34418"/>
    <property type="gene ID" value="GLYMA_10G182400"/>
</dbReference>
<dbReference type="SMART" id="SM00332">
    <property type="entry name" value="PP2Cc"/>
    <property type="match status" value="1"/>
</dbReference>
<evidence type="ECO:0000313" key="3">
    <source>
        <dbReference type="EnsemblPlants" id="KRH34417"/>
    </source>
</evidence>
<dbReference type="CDD" id="cd00143">
    <property type="entry name" value="PP2Cc"/>
    <property type="match status" value="1"/>
</dbReference>
<reference evidence="3" key="2">
    <citation type="submission" date="2018-02" db="UniProtKB">
        <authorList>
            <consortium name="EnsemblPlants"/>
        </authorList>
    </citation>
    <scope>IDENTIFICATION</scope>
    <source>
        <strain evidence="3">Williams 82</strain>
    </source>
</reference>
<dbReference type="InterPro" id="IPR036457">
    <property type="entry name" value="PPM-type-like_dom_sf"/>
</dbReference>
<proteinExistence type="predicted"/>
<dbReference type="RefSeq" id="XP_014618748.1">
    <property type="nucleotide sequence ID" value="XM_014763262.3"/>
</dbReference>
<dbReference type="GO" id="GO:0004722">
    <property type="term" value="F:protein serine/threonine phosphatase activity"/>
    <property type="evidence" value="ECO:0000318"/>
    <property type="project" value="GO_Central"/>
</dbReference>
<dbReference type="Gene3D" id="3.60.40.10">
    <property type="entry name" value="PPM-type phosphatase domain"/>
    <property type="match status" value="2"/>
</dbReference>
<dbReference type="GeneID" id="100785227"/>
<evidence type="ECO:0000259" key="1">
    <source>
        <dbReference type="PROSITE" id="PS51746"/>
    </source>
</evidence>
<dbReference type="GO" id="GO:1902531">
    <property type="term" value="P:regulation of intracellular signal transduction"/>
    <property type="evidence" value="ECO:0000318"/>
    <property type="project" value="GO_Central"/>
</dbReference>
<protein>
    <recommendedName>
        <fullName evidence="1">PPM-type phosphatase domain-containing protein</fullName>
    </recommendedName>
</protein>
<organism evidence="2">
    <name type="scientific">Glycine max</name>
    <name type="common">Soybean</name>
    <name type="synonym">Glycine hispida</name>
    <dbReference type="NCBI Taxonomy" id="3847"/>
    <lineage>
        <taxon>Eukaryota</taxon>
        <taxon>Viridiplantae</taxon>
        <taxon>Streptophyta</taxon>
        <taxon>Embryophyta</taxon>
        <taxon>Tracheophyta</taxon>
        <taxon>Spermatophyta</taxon>
        <taxon>Magnoliopsida</taxon>
        <taxon>eudicotyledons</taxon>
        <taxon>Gunneridae</taxon>
        <taxon>Pentapetalae</taxon>
        <taxon>rosids</taxon>
        <taxon>fabids</taxon>
        <taxon>Fabales</taxon>
        <taxon>Fabaceae</taxon>
        <taxon>Papilionoideae</taxon>
        <taxon>50 kb inversion clade</taxon>
        <taxon>NPAAA clade</taxon>
        <taxon>indigoferoid/millettioid clade</taxon>
        <taxon>Phaseoleae</taxon>
        <taxon>Glycine</taxon>
        <taxon>Glycine subgen. Soja</taxon>
    </lineage>
</organism>
<dbReference type="OMA" id="MQKAFRF"/>
<dbReference type="Pfam" id="PF00481">
    <property type="entry name" value="PP2C"/>
    <property type="match status" value="2"/>
</dbReference>
<keyword evidence="4" id="KW-1185">Reference proteome</keyword>
<evidence type="ECO:0000313" key="2">
    <source>
        <dbReference type="EMBL" id="KRH34417.1"/>
    </source>
</evidence>
<accession>A0A0R0HVD0</accession>
<dbReference type="PROSITE" id="PS51746">
    <property type="entry name" value="PPM_2"/>
    <property type="match status" value="1"/>
</dbReference>
<name>A0A0R0HVD0_SOYBN</name>
<dbReference type="PANTHER" id="PTHR47992">
    <property type="entry name" value="PROTEIN PHOSPHATASE"/>
    <property type="match status" value="1"/>
</dbReference>
<dbReference type="EMBL" id="CM000843">
    <property type="protein sequence ID" value="KRH34417.1"/>
    <property type="molecule type" value="Genomic_DNA"/>
</dbReference>
<dbReference type="Gramene" id="KRH34418">
    <property type="protein sequence ID" value="KRH34418"/>
    <property type="gene ID" value="GLYMA_10G182400"/>
</dbReference>
<dbReference type="AlphaFoldDB" id="A0A0R0HVD0"/>
<feature type="domain" description="PPM-type phosphatase" evidence="1">
    <location>
        <begin position="58"/>
        <end position="276"/>
    </location>
</feature>
<dbReference type="SUPFAM" id="SSF81606">
    <property type="entry name" value="PP2C-like"/>
    <property type="match status" value="1"/>
</dbReference>
<dbReference type="InterPro" id="IPR001932">
    <property type="entry name" value="PPM-type_phosphatase-like_dom"/>
</dbReference>
<dbReference type="OrthoDB" id="10264738at2759"/>
<dbReference type="PaxDb" id="3847-GLYMA10G32571.1"/>
<dbReference type="ExpressionAtlas" id="A0A0R0HVD0">
    <property type="expression patterns" value="baseline and differential"/>
</dbReference>
<dbReference type="RefSeq" id="XP_003535427.1">
    <property type="nucleotide sequence ID" value="XM_003535379.5"/>
</dbReference>
<dbReference type="EnsemblPlants" id="KRH34417">
    <property type="protein sequence ID" value="KRH34417"/>
    <property type="gene ID" value="GLYMA_10G182400"/>
</dbReference>
<sequence>MGFYLNLKRKAFRLKRFLLGHEGRKRKYKQAKKPSWMRPMTYGYQVVESNMARDGSDDSDFDSVVAQREEMDQTELWYFGIFDALIGDKVTKYMQSYFFDKMLQETHIRRKSKEALKRAYLGVRAMIREQHKLEETCRMGSASVMLIDGEKLVVANMGDYRIVVCRDGIAHQTTGTYLQSAKIHWSRRFFAACQSGNAAGAKHSRGSDLSVRSERIDSDTEFLILASNGIWEVMKNQEAVNLISHIEDPQEAAECLAKEALIRMSKSSISCLIIRFD</sequence>
<dbReference type="EMBL" id="CM000843">
    <property type="protein sequence ID" value="KRH34418.1"/>
    <property type="molecule type" value="Genomic_DNA"/>
</dbReference>
<dbReference type="Proteomes" id="UP000008827">
    <property type="component" value="Chromosome 10"/>
</dbReference>